<accession>A0ABS4TG09</accession>
<evidence type="ECO:0008006" key="3">
    <source>
        <dbReference type="Google" id="ProtNLM"/>
    </source>
</evidence>
<evidence type="ECO:0000313" key="1">
    <source>
        <dbReference type="EMBL" id="MBP2322766.1"/>
    </source>
</evidence>
<name>A0ABS4TG09_9PSEU</name>
<gene>
    <name evidence="1" type="ORF">JOF56_003151</name>
</gene>
<organism evidence="1 2">
    <name type="scientific">Kibdelosporangium banguiense</name>
    <dbReference type="NCBI Taxonomy" id="1365924"/>
    <lineage>
        <taxon>Bacteria</taxon>
        <taxon>Bacillati</taxon>
        <taxon>Actinomycetota</taxon>
        <taxon>Actinomycetes</taxon>
        <taxon>Pseudonocardiales</taxon>
        <taxon>Pseudonocardiaceae</taxon>
        <taxon>Kibdelosporangium</taxon>
    </lineage>
</organism>
<reference evidence="1 2" key="1">
    <citation type="submission" date="2021-03" db="EMBL/GenBank/DDBJ databases">
        <title>Sequencing the genomes of 1000 actinobacteria strains.</title>
        <authorList>
            <person name="Klenk H.-P."/>
        </authorList>
    </citation>
    <scope>NUCLEOTIDE SEQUENCE [LARGE SCALE GENOMIC DNA]</scope>
    <source>
        <strain evidence="1 2">DSM 46670</strain>
    </source>
</reference>
<comment type="caution">
    <text evidence="1">The sequence shown here is derived from an EMBL/GenBank/DDBJ whole genome shotgun (WGS) entry which is preliminary data.</text>
</comment>
<dbReference type="RefSeq" id="WP_209638440.1">
    <property type="nucleotide sequence ID" value="NZ_JAGINW010000001.1"/>
</dbReference>
<dbReference type="Proteomes" id="UP001519332">
    <property type="component" value="Unassembled WGS sequence"/>
</dbReference>
<evidence type="ECO:0000313" key="2">
    <source>
        <dbReference type="Proteomes" id="UP001519332"/>
    </source>
</evidence>
<dbReference type="EMBL" id="JAGINW010000001">
    <property type="protein sequence ID" value="MBP2322766.1"/>
    <property type="molecule type" value="Genomic_DNA"/>
</dbReference>
<sequence length="143" mass="15866">MPLLTEATEALRLAGPDAVLTSHTAAYLYGCHAADQVPIHVLVRDHRRVRSRPGLEVHHGSFAQRDVETFYGLKVLSFEHALAEVLCRGDPFTAIACLEQALARVPCRRGFTERVILAVRTRADPRGRREAELVLRGRCLGMA</sequence>
<proteinExistence type="predicted"/>
<keyword evidence="2" id="KW-1185">Reference proteome</keyword>
<protein>
    <recommendedName>
        <fullName evidence="3">Transcriptional regulator, AbiEi antitoxin, Type IV TA system</fullName>
    </recommendedName>
</protein>